<dbReference type="InterPro" id="IPR036513">
    <property type="entry name" value="STAS_dom_sf"/>
</dbReference>
<evidence type="ECO:0000256" key="2">
    <source>
        <dbReference type="ARBA" id="ARBA00022692"/>
    </source>
</evidence>
<reference evidence="9" key="1">
    <citation type="journal article" date="2013" name="Stand. Genomic Sci.">
        <title>Complete genome sequence of the halophilic bacterium Spirochaeta africana type strain (Z-7692(T)) from the alkaline Lake Magadi in the East African Rift.</title>
        <authorList>
            <person name="Liolos K."/>
            <person name="Abt B."/>
            <person name="Scheuner C."/>
            <person name="Teshima H."/>
            <person name="Held B."/>
            <person name="Lapidus A."/>
            <person name="Nolan M."/>
            <person name="Lucas S."/>
            <person name="Deshpande S."/>
            <person name="Cheng J.F."/>
            <person name="Tapia R."/>
            <person name="Goodwin L.A."/>
            <person name="Pitluck S."/>
            <person name="Pagani I."/>
            <person name="Ivanova N."/>
            <person name="Mavromatis K."/>
            <person name="Mikhailova N."/>
            <person name="Huntemann M."/>
            <person name="Pati A."/>
            <person name="Chen A."/>
            <person name="Palaniappan K."/>
            <person name="Land M."/>
            <person name="Rohde M."/>
            <person name="Tindall B.J."/>
            <person name="Detter J.C."/>
            <person name="Goker M."/>
            <person name="Bristow J."/>
            <person name="Eisen J.A."/>
            <person name="Markowitz V."/>
            <person name="Hugenholtz P."/>
            <person name="Woyke T."/>
            <person name="Klenk H.P."/>
            <person name="Kyrpides N.C."/>
        </authorList>
    </citation>
    <scope>NUCLEOTIDE SEQUENCE</scope>
    <source>
        <strain evidence="9">ATCC 700263 / DSM 8902 / Z-7692</strain>
    </source>
</reference>
<feature type="transmembrane region" description="Helical" evidence="5">
    <location>
        <begin position="21"/>
        <end position="46"/>
    </location>
</feature>
<gene>
    <name evidence="8" type="ordered locus">Spiaf_2307</name>
</gene>
<dbReference type="RefSeq" id="WP_014456322.1">
    <property type="nucleotide sequence ID" value="NC_017098.1"/>
</dbReference>
<dbReference type="PROSITE" id="PS50801">
    <property type="entry name" value="STAS"/>
    <property type="match status" value="1"/>
</dbReference>
<dbReference type="Pfam" id="PF01740">
    <property type="entry name" value="STAS"/>
    <property type="match status" value="1"/>
</dbReference>
<dbReference type="SMART" id="SM00100">
    <property type="entry name" value="cNMP"/>
    <property type="match status" value="1"/>
</dbReference>
<keyword evidence="2 5" id="KW-0812">Transmembrane</keyword>
<protein>
    <submittedName>
        <fullName evidence="8">Sulfate permease-like transporter, MFS superfamily</fullName>
    </submittedName>
</protein>
<dbReference type="eggNOG" id="COG0659">
    <property type="taxonomic scope" value="Bacteria"/>
</dbReference>
<dbReference type="PANTHER" id="PTHR43310:SF1">
    <property type="entry name" value="SULFATE TRANSPORTER YBAR-RELATED"/>
    <property type="match status" value="1"/>
</dbReference>
<keyword evidence="4 5" id="KW-0472">Membrane</keyword>
<feature type="transmembrane region" description="Helical" evidence="5">
    <location>
        <begin position="147"/>
        <end position="165"/>
    </location>
</feature>
<dbReference type="CDD" id="cd00038">
    <property type="entry name" value="CAP_ED"/>
    <property type="match status" value="1"/>
</dbReference>
<proteinExistence type="predicted"/>
<dbReference type="Proteomes" id="UP000007383">
    <property type="component" value="Chromosome"/>
</dbReference>
<evidence type="ECO:0000256" key="3">
    <source>
        <dbReference type="ARBA" id="ARBA00022989"/>
    </source>
</evidence>
<dbReference type="InterPro" id="IPR014710">
    <property type="entry name" value="RmlC-like_jellyroll"/>
</dbReference>
<dbReference type="InterPro" id="IPR018490">
    <property type="entry name" value="cNMP-bd_dom_sf"/>
</dbReference>
<dbReference type="AlphaFoldDB" id="H9ULE7"/>
<dbReference type="Gene3D" id="3.30.750.24">
    <property type="entry name" value="STAS domain"/>
    <property type="match status" value="1"/>
</dbReference>
<dbReference type="OrthoDB" id="9771198at2"/>
<sequence>MNLPSIPVSYNLAGAGSRWAAEITAGITVACIALPLALAFGVTAYGPLGSGYGALGAAAGLTGAALTGLLASLFGGCRPQVTGPTGPMSMAARGAIASLIGVPAIAALPAAEQAPAVILLFSVSVVLGGGVQWLMAWSRLGNLVRGIPYPVVAGFMNGVSVLIILDQLPPALGIDAWRLSATGLLPAASPEAVPAMLSAAAAALTAVLLPRAAAGARRGRTRIIASRLPAPLLALILGSGVYFLTAALLQPQLLTVANPQLVGPIPAGVPLPRLLLDIGSWLPLLGRAGIPGIILQQALVLGLLGIIDTLLTSVIADLKTGERHNSDRELYGQGLGNIAAGLFGALPGAGATVRTLANIEAGGRTGLSGMTHAAILLGSLLLFGPLVQWIPLPVLAALMVVLAVRMVDYWSIELLRKRSARSDSLVLWLVTAVTVAADLIIALSAGMVLAALLFVRRQTALGIDLHSSDRRYLKSRVIHSETDEQALAENGRDIRILQVAGSLFFGSADDIIGRMEQQLSGARIAVLDLHRLRNLDLTGGKMLLDLLDRLQHTGSSLYLGGLSTASQAGRFLQELGLGLIISADRLLPDGDLALQQAEAERLADCGFCSERIQPAELDFLAALQPPEQQLLLPLLQQRSLSPGQILYHAGDPGHEISFILNGLMEIRGSLYGDTGLASPDRAAAGHRVAAYGTGQHLGLTAWLERRPHAYTARAIGKVELACIDGEQLHRLLELHPSLGLHLLEFWSRQLAGRVRRSWEREIHSTAMADV</sequence>
<dbReference type="InterPro" id="IPR011547">
    <property type="entry name" value="SLC26A/SulP_dom"/>
</dbReference>
<feature type="transmembrane region" description="Helical" evidence="5">
    <location>
        <begin position="52"/>
        <end position="74"/>
    </location>
</feature>
<accession>H9ULE7</accession>
<dbReference type="Gene3D" id="2.60.120.10">
    <property type="entry name" value="Jelly Rolls"/>
    <property type="match status" value="1"/>
</dbReference>
<feature type="transmembrane region" description="Helical" evidence="5">
    <location>
        <begin position="293"/>
        <end position="318"/>
    </location>
</feature>
<feature type="transmembrane region" description="Helical" evidence="5">
    <location>
        <begin position="373"/>
        <end position="404"/>
    </location>
</feature>
<feature type="transmembrane region" description="Helical" evidence="5">
    <location>
        <begin position="117"/>
        <end position="135"/>
    </location>
</feature>
<evidence type="ECO:0000259" key="7">
    <source>
        <dbReference type="PROSITE" id="PS50801"/>
    </source>
</evidence>
<feature type="domain" description="Cyclic nucleotide-binding" evidence="6">
    <location>
        <begin position="619"/>
        <end position="732"/>
    </location>
</feature>
<dbReference type="SUPFAM" id="SSF52091">
    <property type="entry name" value="SpoIIaa-like"/>
    <property type="match status" value="1"/>
</dbReference>
<dbReference type="HOGENOM" id="CLU_003182_4_2_12"/>
<dbReference type="STRING" id="889378.Spiaf_2307"/>
<dbReference type="InterPro" id="IPR000595">
    <property type="entry name" value="cNMP-bd_dom"/>
</dbReference>
<keyword evidence="3 5" id="KW-1133">Transmembrane helix</keyword>
<feature type="transmembrane region" description="Helical" evidence="5">
    <location>
        <begin position="230"/>
        <end position="249"/>
    </location>
</feature>
<dbReference type="Pfam" id="PF00027">
    <property type="entry name" value="cNMP_binding"/>
    <property type="match status" value="1"/>
</dbReference>
<feature type="domain" description="STAS" evidence="7">
    <location>
        <begin position="484"/>
        <end position="597"/>
    </location>
</feature>
<evidence type="ECO:0000256" key="4">
    <source>
        <dbReference type="ARBA" id="ARBA00023136"/>
    </source>
</evidence>
<dbReference type="InterPro" id="IPR002645">
    <property type="entry name" value="STAS_dom"/>
</dbReference>
<evidence type="ECO:0000256" key="1">
    <source>
        <dbReference type="ARBA" id="ARBA00004141"/>
    </source>
</evidence>
<dbReference type="SUPFAM" id="SSF51206">
    <property type="entry name" value="cAMP-binding domain-like"/>
    <property type="match status" value="1"/>
</dbReference>
<dbReference type="GO" id="GO:0016020">
    <property type="term" value="C:membrane"/>
    <property type="evidence" value="ECO:0007669"/>
    <property type="project" value="UniProtKB-SubCell"/>
</dbReference>
<evidence type="ECO:0000259" key="6">
    <source>
        <dbReference type="PROSITE" id="PS50042"/>
    </source>
</evidence>
<dbReference type="PATRIC" id="fig|889378.3.peg.2279"/>
<evidence type="ECO:0000313" key="9">
    <source>
        <dbReference type="Proteomes" id="UP000007383"/>
    </source>
</evidence>
<comment type="subcellular location">
    <subcellularLocation>
        <location evidence="1">Membrane</location>
        <topology evidence="1">Multi-pass membrane protein</topology>
    </subcellularLocation>
</comment>
<dbReference type="Pfam" id="PF00916">
    <property type="entry name" value="Sulfate_transp"/>
    <property type="match status" value="1"/>
</dbReference>
<evidence type="ECO:0000313" key="8">
    <source>
        <dbReference type="EMBL" id="AFG38340.1"/>
    </source>
</evidence>
<name>H9ULE7_SPIAZ</name>
<dbReference type="EMBL" id="CP003282">
    <property type="protein sequence ID" value="AFG38340.1"/>
    <property type="molecule type" value="Genomic_DNA"/>
</dbReference>
<dbReference type="PANTHER" id="PTHR43310">
    <property type="entry name" value="SULFATE TRANSPORTER YBAR-RELATED"/>
    <property type="match status" value="1"/>
</dbReference>
<evidence type="ECO:0000256" key="5">
    <source>
        <dbReference type="SAM" id="Phobius"/>
    </source>
</evidence>
<feature type="transmembrane region" description="Helical" evidence="5">
    <location>
        <begin position="192"/>
        <end position="209"/>
    </location>
</feature>
<dbReference type="KEGG" id="sfc:Spiaf_2307"/>
<dbReference type="CDD" id="cd07042">
    <property type="entry name" value="STAS_SulP_like_sulfate_transporter"/>
    <property type="match status" value="1"/>
</dbReference>
<dbReference type="PROSITE" id="PS50042">
    <property type="entry name" value="CNMP_BINDING_3"/>
    <property type="match status" value="1"/>
</dbReference>
<keyword evidence="9" id="KW-1185">Reference proteome</keyword>
<feature type="transmembrane region" description="Helical" evidence="5">
    <location>
        <begin position="425"/>
        <end position="455"/>
    </location>
</feature>
<feature type="transmembrane region" description="Helical" evidence="5">
    <location>
        <begin position="330"/>
        <end position="353"/>
    </location>
</feature>
<organism evidence="8 9">
    <name type="scientific">Spirochaeta africana (strain ATCC 700263 / DSM 8902 / Z-7692)</name>
    <dbReference type="NCBI Taxonomy" id="889378"/>
    <lineage>
        <taxon>Bacteria</taxon>
        <taxon>Pseudomonadati</taxon>
        <taxon>Spirochaetota</taxon>
        <taxon>Spirochaetia</taxon>
        <taxon>Spirochaetales</taxon>
        <taxon>Spirochaetaceae</taxon>
        <taxon>Spirochaeta</taxon>
    </lineage>
</organism>
<dbReference type="InterPro" id="IPR052706">
    <property type="entry name" value="Membrane-Transporter-like"/>
</dbReference>
<feature type="transmembrane region" description="Helical" evidence="5">
    <location>
        <begin position="94"/>
        <end position="111"/>
    </location>
</feature>